<dbReference type="PROSITE" id="PS50026">
    <property type="entry name" value="EGF_3"/>
    <property type="match status" value="2"/>
</dbReference>
<feature type="domain" description="EGF-like" evidence="14">
    <location>
        <begin position="811"/>
        <end position="851"/>
    </location>
</feature>
<dbReference type="GO" id="GO:1904070">
    <property type="term" value="P:ascaroside biosynthetic process"/>
    <property type="evidence" value="ECO:0007669"/>
    <property type="project" value="TreeGrafter"/>
</dbReference>
<evidence type="ECO:0000256" key="4">
    <source>
        <dbReference type="ARBA" id="ARBA00006288"/>
    </source>
</evidence>
<keyword evidence="5" id="KW-0285">Flavoprotein</keyword>
<dbReference type="InterPro" id="IPR036250">
    <property type="entry name" value="AcylCo_DH-like_C"/>
</dbReference>
<keyword evidence="10" id="KW-0560">Oxidoreductase</keyword>
<keyword evidence="12" id="KW-0576">Peroxisome</keyword>
<evidence type="ECO:0000256" key="11">
    <source>
        <dbReference type="ARBA" id="ARBA00023098"/>
    </source>
</evidence>
<feature type="disulfide bond" evidence="13">
    <location>
        <begin position="841"/>
        <end position="850"/>
    </location>
</feature>
<evidence type="ECO:0000256" key="10">
    <source>
        <dbReference type="ARBA" id="ARBA00023002"/>
    </source>
</evidence>
<keyword evidence="6" id="KW-0547">Nucleotide-binding</keyword>
<dbReference type="FunFam" id="1.10.540.10:FF:000006">
    <property type="entry name" value="Acyl-coenzyme A oxidase"/>
    <property type="match status" value="1"/>
</dbReference>
<dbReference type="InterPro" id="IPR046373">
    <property type="entry name" value="Acyl-CoA_Oxase/DH_mid-dom_sf"/>
</dbReference>
<evidence type="ECO:0000256" key="7">
    <source>
        <dbReference type="ARBA" id="ARBA00022827"/>
    </source>
</evidence>
<comment type="pathway">
    <text evidence="3">Lipid metabolism; peroxisomal fatty acid beta-oxidation.</text>
</comment>
<dbReference type="STRING" id="2018661.A0A2A2JUH4"/>
<dbReference type="InterPro" id="IPR029320">
    <property type="entry name" value="Acyl-CoA_ox_N"/>
</dbReference>
<dbReference type="Gene3D" id="2.10.25.10">
    <property type="entry name" value="Laminin"/>
    <property type="match status" value="2"/>
</dbReference>
<evidence type="ECO:0000256" key="6">
    <source>
        <dbReference type="ARBA" id="ARBA00022741"/>
    </source>
</evidence>
<dbReference type="FunFam" id="1.20.140.10:FF:000013">
    <property type="entry name" value="Acyl-coenzyme A oxidase"/>
    <property type="match status" value="1"/>
</dbReference>
<dbReference type="SUPFAM" id="SSF56645">
    <property type="entry name" value="Acyl-CoA dehydrogenase NM domain-like"/>
    <property type="match status" value="1"/>
</dbReference>
<evidence type="ECO:0000256" key="1">
    <source>
        <dbReference type="ARBA" id="ARBA00001974"/>
    </source>
</evidence>
<evidence type="ECO:0000256" key="3">
    <source>
        <dbReference type="ARBA" id="ARBA00004846"/>
    </source>
</evidence>
<proteinExistence type="inferred from homology"/>
<dbReference type="InterPro" id="IPR002655">
    <property type="entry name" value="Acyl-CoA_oxidase_C"/>
</dbReference>
<dbReference type="GO" id="GO:0003997">
    <property type="term" value="F:acyl-CoA oxidase activity"/>
    <property type="evidence" value="ECO:0007669"/>
    <property type="project" value="InterPro"/>
</dbReference>
<dbReference type="FunFam" id="1.20.140.10:FF:000005">
    <property type="entry name" value="Acyl-coenzyme A oxidase"/>
    <property type="match status" value="1"/>
</dbReference>
<dbReference type="EMBL" id="LIAE01010213">
    <property type="protein sequence ID" value="PAV65324.1"/>
    <property type="molecule type" value="Genomic_DNA"/>
</dbReference>
<protein>
    <recommendedName>
        <fullName evidence="14">EGF-like domain-containing protein</fullName>
    </recommendedName>
</protein>
<dbReference type="Pfam" id="PF01756">
    <property type="entry name" value="ACOX"/>
    <property type="match status" value="1"/>
</dbReference>
<dbReference type="Pfam" id="PF22924">
    <property type="entry name" value="ACOX_C_alpha1"/>
    <property type="match status" value="1"/>
</dbReference>
<comment type="caution">
    <text evidence="15">The sequence shown here is derived from an EMBL/GenBank/DDBJ whole genome shotgun (WGS) entry which is preliminary data.</text>
</comment>
<dbReference type="GO" id="GO:0071949">
    <property type="term" value="F:FAD binding"/>
    <property type="evidence" value="ECO:0007669"/>
    <property type="project" value="InterPro"/>
</dbReference>
<dbReference type="Gene3D" id="2.40.110.10">
    <property type="entry name" value="Butyryl-CoA Dehydrogenase, subunit A, domain 2"/>
    <property type="match status" value="1"/>
</dbReference>
<dbReference type="SMART" id="SM00181">
    <property type="entry name" value="EGF"/>
    <property type="match status" value="3"/>
</dbReference>
<dbReference type="EMBL" id="LIAE01010213">
    <property type="protein sequence ID" value="PAV65321.1"/>
    <property type="molecule type" value="Genomic_DNA"/>
</dbReference>
<dbReference type="EMBL" id="LIAE01010213">
    <property type="protein sequence ID" value="PAV65325.1"/>
    <property type="molecule type" value="Genomic_DNA"/>
</dbReference>
<dbReference type="Pfam" id="PF14749">
    <property type="entry name" value="Acyl-CoA_ox_N"/>
    <property type="match status" value="1"/>
</dbReference>
<sequence length="925" mass="105156">MPLNSQICPNDNPLLTEERTKATFDTNQMAAVIYEGHKFAERRREITRKIAEIPDLHDTVDPAFMSREEKIENSARKSYHLTKHLDKIADKANPAEMAHVTNEVIGCEGNPLALHASMFMPSLIALASDEQKSKWLTRAINREIIGTYAQTEMGHGTNLRKLETTATFDKSAQEFVLHSPTTTSLKWWPGNLGKSTCYAIVAATLFIDGKNYGPHNFMVQLRDEKTYVPLKGITVGDIGPKMAYNATDNGFLGFDHHRILRENMLSKHSQVLADGTYVKPKHAKVGYATMVHVRAHMVTHQGQFIAYATTIAIRYSVVRKQGEIQEGKGEVKILDYQTQQHRLFPMLARSFAFIFTGVETRKLYYRVLQELDKGKVSNLADLHAVTSGLKSVVTYQAGQAIEQARMSCGGHGYSKASNIPEIYGVAIGGATYEGENMVMLLQCARYLMKAAHEARNGQPLSPLVQYLTRKYERVSRIGTSTNQDYSAHLSAFEHISRKQIFKAADRLEKLVKDGNSRQEAWNKNGVELNRAARLHTRYFIALCFYEAVAQIADSACRVVLQDLLHLHLDYELLDMAGYLLQDDYLSSHQIDWLKDDMYRLLAKIRPNAVSLVDSFEFSDRELRSVLGRRDGHVYENLYKWAKASELNRDDPKKSLYDANSSTYQWTCSANDCFCVNGTQNGTKPCLEEDAPWKDGCYDWNNVLDDPQKYPNKWANNWMTVDLCKLHFENNRIYTYFTVSEKTCYLSNTSYLDKKENEDWDWDCQVTCPGDNNQRCGKKNSRAFVYKYDSGNPDYMCICHPMYTGDDCESLKTNPCLDDPPICQNNGTCSYDWVTYKHTCKCDSDYKGENCEYPKQCMKTTCKNGGTCVEKDDGSFDCECLNYYHGDYGEEISRCEYDKPCGDHGTCSDGPYSGIDPEFNWSADSI</sequence>
<dbReference type="GO" id="GO:0005777">
    <property type="term" value="C:peroxisome"/>
    <property type="evidence" value="ECO:0007669"/>
    <property type="project" value="UniProtKB-SubCell"/>
</dbReference>
<dbReference type="Gene3D" id="1.10.540.10">
    <property type="entry name" value="Acyl-CoA dehydrogenase/oxidase, N-terminal domain"/>
    <property type="match status" value="1"/>
</dbReference>
<dbReference type="PROSITE" id="PS00022">
    <property type="entry name" value="EGF_1"/>
    <property type="match status" value="2"/>
</dbReference>
<dbReference type="EMBL" id="LIAE01010213">
    <property type="protein sequence ID" value="PAV65322.1"/>
    <property type="molecule type" value="Genomic_DNA"/>
</dbReference>
<evidence type="ECO:0000313" key="15">
    <source>
        <dbReference type="EMBL" id="PAV65318.1"/>
    </source>
</evidence>
<dbReference type="OrthoDB" id="538336at2759"/>
<comment type="cofactor">
    <cofactor evidence="1">
        <name>FAD</name>
        <dbReference type="ChEBI" id="CHEBI:57692"/>
    </cofactor>
</comment>
<comment type="subcellular location">
    <subcellularLocation>
        <location evidence="2">Peroxisome</location>
    </subcellularLocation>
</comment>
<dbReference type="PANTHER" id="PTHR10909">
    <property type="entry name" value="ELECTRON TRANSPORT OXIDOREDUCTASE"/>
    <property type="match status" value="1"/>
</dbReference>
<dbReference type="FunFam" id="2.40.110.10:FF:000003">
    <property type="entry name" value="Acyl-coenzyme A oxidase"/>
    <property type="match status" value="1"/>
</dbReference>
<dbReference type="InterPro" id="IPR000742">
    <property type="entry name" value="EGF"/>
</dbReference>
<accession>A0A2A2JUH4</accession>
<dbReference type="EMBL" id="LIAE01010213">
    <property type="protein sequence ID" value="PAV65318.1"/>
    <property type="molecule type" value="Genomic_DNA"/>
</dbReference>
<dbReference type="InterPro" id="IPR012258">
    <property type="entry name" value="Acyl-CoA_oxidase"/>
</dbReference>
<dbReference type="AlphaFoldDB" id="A0A2A2JUH4"/>
<comment type="similarity">
    <text evidence="4">Belongs to the acyl-CoA oxidase family.</text>
</comment>
<feature type="domain" description="EGF-like" evidence="14">
    <location>
        <begin position="852"/>
        <end position="889"/>
    </location>
</feature>
<name>A0A2A2JUH4_9BILA</name>
<dbReference type="InterPro" id="IPR009100">
    <property type="entry name" value="AcylCoA_DH/oxidase_NM_dom_sf"/>
</dbReference>
<evidence type="ECO:0000313" key="16">
    <source>
        <dbReference type="Proteomes" id="UP000218231"/>
    </source>
</evidence>
<evidence type="ECO:0000256" key="8">
    <source>
        <dbReference type="ARBA" id="ARBA00022832"/>
    </source>
</evidence>
<dbReference type="SUPFAM" id="SSF47203">
    <property type="entry name" value="Acyl-CoA dehydrogenase C-terminal domain-like"/>
    <property type="match status" value="2"/>
</dbReference>
<dbReference type="Gene3D" id="1.20.140.10">
    <property type="entry name" value="Butyryl-CoA Dehydrogenase, subunit A, domain 3"/>
    <property type="match status" value="2"/>
</dbReference>
<dbReference type="GO" id="GO:0033540">
    <property type="term" value="P:fatty acid beta-oxidation using acyl-CoA oxidase"/>
    <property type="evidence" value="ECO:0007669"/>
    <property type="project" value="TreeGrafter"/>
</dbReference>
<dbReference type="PANTHER" id="PTHR10909:SF250">
    <property type="entry name" value="PEROXISOMAL ACYL-COENZYME A OXIDASE 1"/>
    <property type="match status" value="1"/>
</dbReference>
<dbReference type="InterPro" id="IPR037069">
    <property type="entry name" value="AcylCoA_DH/ox_N_sf"/>
</dbReference>
<organism evidence="15 16">
    <name type="scientific">Diploscapter pachys</name>
    <dbReference type="NCBI Taxonomy" id="2018661"/>
    <lineage>
        <taxon>Eukaryota</taxon>
        <taxon>Metazoa</taxon>
        <taxon>Ecdysozoa</taxon>
        <taxon>Nematoda</taxon>
        <taxon>Chromadorea</taxon>
        <taxon>Rhabditida</taxon>
        <taxon>Rhabditina</taxon>
        <taxon>Rhabditomorpha</taxon>
        <taxon>Rhabditoidea</taxon>
        <taxon>Rhabditidae</taxon>
        <taxon>Diploscapter</taxon>
    </lineage>
</organism>
<evidence type="ECO:0000256" key="12">
    <source>
        <dbReference type="ARBA" id="ARBA00023140"/>
    </source>
</evidence>
<keyword evidence="7" id="KW-0274">FAD</keyword>
<evidence type="ECO:0000256" key="9">
    <source>
        <dbReference type="ARBA" id="ARBA00022840"/>
    </source>
</evidence>
<keyword evidence="11" id="KW-0443">Lipid metabolism</keyword>
<dbReference type="EMBL" id="LIAE01010213">
    <property type="protein sequence ID" value="PAV65319.1"/>
    <property type="molecule type" value="Genomic_DNA"/>
</dbReference>
<dbReference type="Proteomes" id="UP000218231">
    <property type="component" value="Unassembled WGS sequence"/>
</dbReference>
<dbReference type="GO" id="GO:0005504">
    <property type="term" value="F:fatty acid binding"/>
    <property type="evidence" value="ECO:0007669"/>
    <property type="project" value="TreeGrafter"/>
</dbReference>
<keyword evidence="16" id="KW-1185">Reference proteome</keyword>
<dbReference type="CDD" id="cd00054">
    <property type="entry name" value="EGF_CA"/>
    <property type="match status" value="2"/>
</dbReference>
<dbReference type="SUPFAM" id="SSF57196">
    <property type="entry name" value="EGF/Laminin"/>
    <property type="match status" value="1"/>
</dbReference>
<evidence type="ECO:0000259" key="14">
    <source>
        <dbReference type="PROSITE" id="PS50026"/>
    </source>
</evidence>
<feature type="disulfide bond" evidence="13">
    <location>
        <begin position="822"/>
        <end position="839"/>
    </location>
</feature>
<keyword evidence="9" id="KW-0067">ATP-binding</keyword>
<keyword evidence="13" id="KW-1015">Disulfide bond</keyword>
<dbReference type="InterPro" id="IPR055060">
    <property type="entry name" value="ACOX_C_alpha1"/>
</dbReference>
<comment type="caution">
    <text evidence="13">Lacks conserved residue(s) required for the propagation of feature annotation.</text>
</comment>
<dbReference type="GO" id="GO:0055088">
    <property type="term" value="P:lipid homeostasis"/>
    <property type="evidence" value="ECO:0007669"/>
    <property type="project" value="TreeGrafter"/>
</dbReference>
<keyword evidence="8" id="KW-0276">Fatty acid metabolism</keyword>
<evidence type="ECO:0000256" key="5">
    <source>
        <dbReference type="ARBA" id="ARBA00022630"/>
    </source>
</evidence>
<dbReference type="GO" id="GO:0005524">
    <property type="term" value="F:ATP binding"/>
    <property type="evidence" value="ECO:0007669"/>
    <property type="project" value="UniProtKB-KW"/>
</dbReference>
<dbReference type="EMBL" id="LIAE01010213">
    <property type="protein sequence ID" value="PAV65320.1"/>
    <property type="molecule type" value="Genomic_DNA"/>
</dbReference>
<evidence type="ECO:0000256" key="2">
    <source>
        <dbReference type="ARBA" id="ARBA00004275"/>
    </source>
</evidence>
<evidence type="ECO:0000256" key="13">
    <source>
        <dbReference type="PROSITE-ProRule" id="PRU00076"/>
    </source>
</evidence>
<keyword evidence="13" id="KW-0245">EGF-like domain</keyword>
<gene>
    <name evidence="15" type="ORF">WR25_13044</name>
</gene>
<reference evidence="15 16" key="1">
    <citation type="journal article" date="2017" name="Curr. Biol.">
        <title>Genome architecture and evolution of a unichromosomal asexual nematode.</title>
        <authorList>
            <person name="Fradin H."/>
            <person name="Zegar C."/>
            <person name="Gutwein M."/>
            <person name="Lucas J."/>
            <person name="Kovtun M."/>
            <person name="Corcoran D."/>
            <person name="Baugh L.R."/>
            <person name="Kiontke K."/>
            <person name="Gunsalus K."/>
            <person name="Fitch D.H."/>
            <person name="Piano F."/>
        </authorList>
    </citation>
    <scope>NUCLEOTIDE SEQUENCE [LARGE SCALE GENOMIC DNA]</scope>
    <source>
        <strain evidence="15">PF1309</strain>
    </source>
</reference>
<dbReference type="EMBL" id="LIAE01010213">
    <property type="protein sequence ID" value="PAV65323.1"/>
    <property type="molecule type" value="Genomic_DNA"/>
</dbReference>